<evidence type="ECO:0000313" key="6">
    <source>
        <dbReference type="EMBL" id="TDG51038.1"/>
    </source>
</evidence>
<reference evidence="6 7" key="1">
    <citation type="journal article" date="2019" name="J. Hered.">
        <title>An Improved Genome Assembly for Drosophila navojoa, the Basal Species in the mojavensis Cluster.</title>
        <authorList>
            <person name="Vanderlinde T."/>
            <person name="Dupim E.G."/>
            <person name="Nazario-Yepiz N.O."/>
            <person name="Carvalho A.B."/>
        </authorList>
    </citation>
    <scope>NUCLEOTIDE SEQUENCE [LARGE SCALE GENOMIC DNA]</scope>
    <source>
        <strain evidence="6">Navoj_Jal97</strain>
        <tissue evidence="6">Whole organism</tissue>
    </source>
</reference>
<dbReference type="InterPro" id="IPR042099">
    <property type="entry name" value="ANL_N_sf"/>
</dbReference>
<evidence type="ECO:0000259" key="5">
    <source>
        <dbReference type="Pfam" id="PF13193"/>
    </source>
</evidence>
<feature type="domain" description="AMP-binding enzyme C-terminal" evidence="5">
    <location>
        <begin position="442"/>
        <end position="519"/>
    </location>
</feature>
<dbReference type="Pfam" id="PF13193">
    <property type="entry name" value="AMP-binding_C"/>
    <property type="match status" value="1"/>
</dbReference>
<dbReference type="Proteomes" id="UP000295192">
    <property type="component" value="Unassembled WGS sequence"/>
</dbReference>
<protein>
    <recommendedName>
        <fullName evidence="8">AMP-dependent synthetase/ligase domain-containing protein</fullName>
    </recommendedName>
</protein>
<evidence type="ECO:0000256" key="1">
    <source>
        <dbReference type="ARBA" id="ARBA00004275"/>
    </source>
</evidence>
<dbReference type="GO" id="GO:0046949">
    <property type="term" value="P:fatty-acyl-CoA biosynthetic process"/>
    <property type="evidence" value="ECO:0007669"/>
    <property type="project" value="TreeGrafter"/>
</dbReference>
<sequence>MATKALFPTFYDAETKIWSGLKKRRHYDPDCSAGEVFYCALRNYPNLVIQINDVDGSTVTSGQIRQWGIRLALYLQQEQLTQDDVVGIIAHSSKYIDPLVLACLLQATPFHAVNATRDAETVTHLFAVTKPKIMFCDAADYERIKDVTKAFAPKIITLTGRVPGVPHIEDLLLQPVPGEATYQPATLKRDGNQTAIILCSSGTAGLPKAVAISHYHILQISPFCNSSDTILTHATVDWATGFIAIAISLLYGSSRVLYEGAYNAERFVQLIQKYKVTTLAMAPWQAYELFTHPLATEESLATIKMSFITGGWVALSVLQRAQRLTRACVMFSYGTTETGAITVNIDHTLDNSVGRICPGLRIKIIDEDGNNLSHNQVGEILIDIGSKWGGYLCNPEETATTLRDGWFHLGDMGYFDQDNNLYIVDRKKDLLKYKSKHYWPTELEQIIAELPDVQHVCVVGVRDPKHGDSAGALVIKKPGSPLTQQQIVEHVAQRVVVDYKQLNSGVQFVDSLPKNDNGKVLRSLARDQFEALMK</sequence>
<dbReference type="AlphaFoldDB" id="A0A484BQK0"/>
<dbReference type="OMA" id="PMTHIFG"/>
<gene>
    <name evidence="6" type="ORF">AWZ03_002693</name>
</gene>
<dbReference type="SUPFAM" id="SSF56801">
    <property type="entry name" value="Acetyl-CoA synthetase-like"/>
    <property type="match status" value="1"/>
</dbReference>
<dbReference type="GO" id="GO:0004467">
    <property type="term" value="F:long-chain fatty acid-CoA ligase activity"/>
    <property type="evidence" value="ECO:0007669"/>
    <property type="project" value="TreeGrafter"/>
</dbReference>
<dbReference type="OrthoDB" id="10253869at2759"/>
<dbReference type="PANTHER" id="PTHR24096">
    <property type="entry name" value="LONG-CHAIN-FATTY-ACID--COA LIGASE"/>
    <property type="match status" value="1"/>
</dbReference>
<dbReference type="GO" id="GO:0005777">
    <property type="term" value="C:peroxisome"/>
    <property type="evidence" value="ECO:0007669"/>
    <property type="project" value="UniProtKB-SubCell"/>
</dbReference>
<dbReference type="Gene3D" id="3.40.50.12780">
    <property type="entry name" value="N-terminal domain of ligase-like"/>
    <property type="match status" value="1"/>
</dbReference>
<dbReference type="PANTHER" id="PTHR24096:SF353">
    <property type="entry name" value="GH16244P-RELATED"/>
    <property type="match status" value="1"/>
</dbReference>
<accession>A0A484BQK0</accession>
<comment type="similarity">
    <text evidence="2">Belongs to the ATP-dependent AMP-binding enzyme family.</text>
</comment>
<evidence type="ECO:0000313" key="7">
    <source>
        <dbReference type="Proteomes" id="UP000295192"/>
    </source>
</evidence>
<dbReference type="InterPro" id="IPR045851">
    <property type="entry name" value="AMP-bd_C_sf"/>
</dbReference>
<organism evidence="6 7">
    <name type="scientific">Drosophila navojoa</name>
    <name type="common">Fruit fly</name>
    <dbReference type="NCBI Taxonomy" id="7232"/>
    <lineage>
        <taxon>Eukaryota</taxon>
        <taxon>Metazoa</taxon>
        <taxon>Ecdysozoa</taxon>
        <taxon>Arthropoda</taxon>
        <taxon>Hexapoda</taxon>
        <taxon>Insecta</taxon>
        <taxon>Pterygota</taxon>
        <taxon>Neoptera</taxon>
        <taxon>Endopterygota</taxon>
        <taxon>Diptera</taxon>
        <taxon>Brachycera</taxon>
        <taxon>Muscomorpha</taxon>
        <taxon>Ephydroidea</taxon>
        <taxon>Drosophilidae</taxon>
        <taxon>Drosophila</taxon>
    </lineage>
</organism>
<feature type="domain" description="AMP-dependent synthetase/ligase" evidence="4">
    <location>
        <begin position="43"/>
        <end position="383"/>
    </location>
</feature>
<dbReference type="Pfam" id="PF00501">
    <property type="entry name" value="AMP-binding"/>
    <property type="match status" value="1"/>
</dbReference>
<name>A0A484BQK0_DRONA</name>
<evidence type="ECO:0008006" key="8">
    <source>
        <dbReference type="Google" id="ProtNLM"/>
    </source>
</evidence>
<evidence type="ECO:0000256" key="2">
    <source>
        <dbReference type="ARBA" id="ARBA00006432"/>
    </source>
</evidence>
<dbReference type="KEGG" id="dnv:108653055"/>
<comment type="subcellular location">
    <subcellularLocation>
        <location evidence="1">Peroxisome</location>
    </subcellularLocation>
</comment>
<dbReference type="Gene3D" id="3.30.300.30">
    <property type="match status" value="1"/>
</dbReference>
<dbReference type="STRING" id="7232.A0A484BQK0"/>
<evidence type="ECO:0000256" key="3">
    <source>
        <dbReference type="ARBA" id="ARBA00023140"/>
    </source>
</evidence>
<dbReference type="FunFam" id="3.30.300.30:FF:000007">
    <property type="entry name" value="4-coumarate--CoA ligase 2"/>
    <property type="match status" value="1"/>
</dbReference>
<dbReference type="CDD" id="cd05911">
    <property type="entry name" value="Firefly_Luc_like"/>
    <property type="match status" value="1"/>
</dbReference>
<evidence type="ECO:0000259" key="4">
    <source>
        <dbReference type="Pfam" id="PF00501"/>
    </source>
</evidence>
<comment type="caution">
    <text evidence="6">The sequence shown here is derived from an EMBL/GenBank/DDBJ whole genome shotgun (WGS) entry which is preliminary data.</text>
</comment>
<keyword evidence="3" id="KW-0576">Peroxisome</keyword>
<keyword evidence="7" id="KW-1185">Reference proteome</keyword>
<dbReference type="EMBL" id="LSRL02000012">
    <property type="protein sequence ID" value="TDG51038.1"/>
    <property type="molecule type" value="Genomic_DNA"/>
</dbReference>
<dbReference type="InterPro" id="IPR025110">
    <property type="entry name" value="AMP-bd_C"/>
</dbReference>
<proteinExistence type="inferred from homology"/>
<dbReference type="FunFam" id="3.40.50.12780:FF:000025">
    <property type="entry name" value="luciferin 4-monooxygenase"/>
    <property type="match status" value="1"/>
</dbReference>
<dbReference type="InterPro" id="IPR000873">
    <property type="entry name" value="AMP-dep_synth/lig_dom"/>
</dbReference>